<gene>
    <name evidence="2" type="ORF">BG846_03328</name>
</gene>
<evidence type="ECO:0000256" key="1">
    <source>
        <dbReference type="SAM" id="MobiDB-lite"/>
    </source>
</evidence>
<feature type="compositionally biased region" description="Low complexity" evidence="1">
    <location>
        <begin position="27"/>
        <end position="43"/>
    </location>
</feature>
<feature type="region of interest" description="Disordered" evidence="1">
    <location>
        <begin position="1"/>
        <end position="52"/>
    </location>
</feature>
<name>A0A1Y2NUX8_STRFR</name>
<dbReference type="Proteomes" id="UP000194318">
    <property type="component" value="Unassembled WGS sequence"/>
</dbReference>
<feature type="compositionally biased region" description="Low complexity" evidence="1">
    <location>
        <begin position="1"/>
        <end position="14"/>
    </location>
</feature>
<reference evidence="2 3" key="1">
    <citation type="submission" date="2016-09" db="EMBL/GenBank/DDBJ databases">
        <title>Streptomyces fradiae DSM40063, a candidate organism with high potential of specific P450 cytochromes.</title>
        <authorList>
            <person name="Grumaz C."/>
            <person name="Vainshtein Y."/>
            <person name="Kirstahler P."/>
            <person name="Sohn K."/>
        </authorList>
    </citation>
    <scope>NUCLEOTIDE SEQUENCE [LARGE SCALE GENOMIC DNA]</scope>
    <source>
        <strain evidence="2 3">DSM 40063</strain>
    </source>
</reference>
<dbReference type="EMBL" id="MIFZ01000250">
    <property type="protein sequence ID" value="OSY51051.1"/>
    <property type="molecule type" value="Genomic_DNA"/>
</dbReference>
<comment type="caution">
    <text evidence="2">The sequence shown here is derived from an EMBL/GenBank/DDBJ whole genome shotgun (WGS) entry which is preliminary data.</text>
</comment>
<sequence length="80" mass="7957">MRRAARAATTANAAVSTGRGTPDARRAASTAGPAPAAANSSPAVQRTRPSRAWPYSAHAAVTATTTRLAVAASTGAKPSR</sequence>
<proteinExistence type="predicted"/>
<organism evidence="2 3">
    <name type="scientific">Streptomyces fradiae ATCC 10745 = DSM 40063</name>
    <dbReference type="NCBI Taxonomy" id="1319510"/>
    <lineage>
        <taxon>Bacteria</taxon>
        <taxon>Bacillati</taxon>
        <taxon>Actinomycetota</taxon>
        <taxon>Actinomycetes</taxon>
        <taxon>Kitasatosporales</taxon>
        <taxon>Streptomycetaceae</taxon>
        <taxon>Streptomyces</taxon>
    </lineage>
</organism>
<dbReference type="AlphaFoldDB" id="A0A1Y2NUX8"/>
<protein>
    <submittedName>
        <fullName evidence="2">Uncharacterized protein</fullName>
    </submittedName>
</protein>
<evidence type="ECO:0000313" key="2">
    <source>
        <dbReference type="EMBL" id="OSY51051.1"/>
    </source>
</evidence>
<evidence type="ECO:0000313" key="3">
    <source>
        <dbReference type="Proteomes" id="UP000194318"/>
    </source>
</evidence>
<accession>A0A1Y2NUX8</accession>